<dbReference type="Gene3D" id="3.30.565.10">
    <property type="entry name" value="Histidine kinase-like ATPase, C-terminal domain"/>
    <property type="match status" value="1"/>
</dbReference>
<keyword evidence="3" id="KW-0547">Nucleotide-binding</keyword>
<gene>
    <name evidence="3" type="ORF">ETD83_38800</name>
</gene>
<sequence length="128" mass="13786">MDPLQRPHLVLALRPVEGAVRAARDTVRAAMERWNRQDVNGDLELITSELVTNAIRHATAITLVVSLPDDTTAMVEVWDDNPEGPAAPMGDLHAEGGRGLLLVGALSRSWGWRSTAGGKVTWAQTATP</sequence>
<dbReference type="PANTHER" id="PTHR35526:SF3">
    <property type="entry name" value="ANTI-SIGMA-F FACTOR RSBW"/>
    <property type="match status" value="1"/>
</dbReference>
<dbReference type="AlphaFoldDB" id="A0A5C4IZE4"/>
<feature type="domain" description="Histidine kinase/HSP90-like ATPase" evidence="2">
    <location>
        <begin position="19"/>
        <end position="123"/>
    </location>
</feature>
<keyword evidence="1" id="KW-0418">Kinase</keyword>
<evidence type="ECO:0000259" key="2">
    <source>
        <dbReference type="Pfam" id="PF13581"/>
    </source>
</evidence>
<accession>A0A5C4IZE4</accession>
<dbReference type="EMBL" id="VCKW01000386">
    <property type="protein sequence ID" value="TMQ89701.1"/>
    <property type="molecule type" value="Genomic_DNA"/>
</dbReference>
<dbReference type="Proteomes" id="UP000309174">
    <property type="component" value="Unassembled WGS sequence"/>
</dbReference>
<protein>
    <submittedName>
        <fullName evidence="3">ATP-binding protein</fullName>
    </submittedName>
</protein>
<reference evidence="3 4" key="1">
    <citation type="submission" date="2019-05" db="EMBL/GenBank/DDBJ databases">
        <title>Draft genome sequence of Actinomadura sp. 14C53.</title>
        <authorList>
            <person name="Saricaoglu S."/>
            <person name="Isik K."/>
        </authorList>
    </citation>
    <scope>NUCLEOTIDE SEQUENCE [LARGE SCALE GENOMIC DNA]</scope>
    <source>
        <strain evidence="3 4">14C53</strain>
    </source>
</reference>
<keyword evidence="1" id="KW-0808">Transferase</keyword>
<dbReference type="InterPro" id="IPR036890">
    <property type="entry name" value="HATPase_C_sf"/>
</dbReference>
<dbReference type="GO" id="GO:0004674">
    <property type="term" value="F:protein serine/threonine kinase activity"/>
    <property type="evidence" value="ECO:0007669"/>
    <property type="project" value="UniProtKB-KW"/>
</dbReference>
<dbReference type="RefSeq" id="WP_138650171.1">
    <property type="nucleotide sequence ID" value="NZ_VCKW01000386.1"/>
</dbReference>
<dbReference type="Pfam" id="PF13581">
    <property type="entry name" value="HATPase_c_2"/>
    <property type="match status" value="1"/>
</dbReference>
<organism evidence="3 4">
    <name type="scientific">Actinomadura soli</name>
    <dbReference type="NCBI Taxonomy" id="2508997"/>
    <lineage>
        <taxon>Bacteria</taxon>
        <taxon>Bacillati</taxon>
        <taxon>Actinomycetota</taxon>
        <taxon>Actinomycetes</taxon>
        <taxon>Streptosporangiales</taxon>
        <taxon>Thermomonosporaceae</taxon>
        <taxon>Actinomadura</taxon>
    </lineage>
</organism>
<evidence type="ECO:0000313" key="4">
    <source>
        <dbReference type="Proteomes" id="UP000309174"/>
    </source>
</evidence>
<dbReference type="InterPro" id="IPR050267">
    <property type="entry name" value="Anti-sigma-factor_SerPK"/>
</dbReference>
<proteinExistence type="predicted"/>
<evidence type="ECO:0000313" key="3">
    <source>
        <dbReference type="EMBL" id="TMQ89701.1"/>
    </source>
</evidence>
<dbReference type="InterPro" id="IPR003594">
    <property type="entry name" value="HATPase_dom"/>
</dbReference>
<dbReference type="GO" id="GO:0005524">
    <property type="term" value="F:ATP binding"/>
    <property type="evidence" value="ECO:0007669"/>
    <property type="project" value="UniProtKB-KW"/>
</dbReference>
<comment type="caution">
    <text evidence="3">The sequence shown here is derived from an EMBL/GenBank/DDBJ whole genome shotgun (WGS) entry which is preliminary data.</text>
</comment>
<evidence type="ECO:0000256" key="1">
    <source>
        <dbReference type="ARBA" id="ARBA00022527"/>
    </source>
</evidence>
<keyword evidence="1" id="KW-0723">Serine/threonine-protein kinase</keyword>
<dbReference type="SUPFAM" id="SSF55874">
    <property type="entry name" value="ATPase domain of HSP90 chaperone/DNA topoisomerase II/histidine kinase"/>
    <property type="match status" value="1"/>
</dbReference>
<keyword evidence="3" id="KW-0067">ATP-binding</keyword>
<dbReference type="OrthoDB" id="3480034at2"/>
<dbReference type="CDD" id="cd16936">
    <property type="entry name" value="HATPase_RsbW-like"/>
    <property type="match status" value="1"/>
</dbReference>
<keyword evidence="4" id="KW-1185">Reference proteome</keyword>
<name>A0A5C4IZE4_9ACTN</name>
<dbReference type="PANTHER" id="PTHR35526">
    <property type="entry name" value="ANTI-SIGMA-F FACTOR RSBW-RELATED"/>
    <property type="match status" value="1"/>
</dbReference>